<dbReference type="Gene3D" id="1.20.120.530">
    <property type="entry name" value="GntR ligand-binding domain-like"/>
    <property type="match status" value="1"/>
</dbReference>
<keyword evidence="2" id="KW-0238">DNA-binding</keyword>
<reference evidence="5" key="1">
    <citation type="submission" date="2019-08" db="EMBL/GenBank/DDBJ databases">
        <authorList>
            <person name="Kucharzyk K."/>
            <person name="Murdoch R.W."/>
            <person name="Higgins S."/>
            <person name="Loffler F."/>
        </authorList>
    </citation>
    <scope>NUCLEOTIDE SEQUENCE</scope>
</reference>
<dbReference type="InterPro" id="IPR036388">
    <property type="entry name" value="WH-like_DNA-bd_sf"/>
</dbReference>
<dbReference type="SMART" id="SM00345">
    <property type="entry name" value="HTH_GNTR"/>
    <property type="match status" value="1"/>
</dbReference>
<dbReference type="InterPro" id="IPR011711">
    <property type="entry name" value="GntR_C"/>
</dbReference>
<name>A0A644XMV3_9ZZZZ</name>
<keyword evidence="1" id="KW-0805">Transcription regulation</keyword>
<evidence type="ECO:0000256" key="2">
    <source>
        <dbReference type="ARBA" id="ARBA00023125"/>
    </source>
</evidence>
<evidence type="ECO:0000256" key="1">
    <source>
        <dbReference type="ARBA" id="ARBA00023015"/>
    </source>
</evidence>
<dbReference type="SUPFAM" id="SSF46785">
    <property type="entry name" value="Winged helix' DNA-binding domain"/>
    <property type="match status" value="1"/>
</dbReference>
<dbReference type="Gene3D" id="1.10.10.10">
    <property type="entry name" value="Winged helix-like DNA-binding domain superfamily/Winged helix DNA-binding domain"/>
    <property type="match status" value="1"/>
</dbReference>
<protein>
    <submittedName>
        <fullName evidence="5">Transcriptional regulator NanR</fullName>
    </submittedName>
</protein>
<dbReference type="PANTHER" id="PTHR43537">
    <property type="entry name" value="TRANSCRIPTIONAL REGULATOR, GNTR FAMILY"/>
    <property type="match status" value="1"/>
</dbReference>
<dbReference type="SUPFAM" id="SSF48008">
    <property type="entry name" value="GntR ligand-binding domain-like"/>
    <property type="match status" value="1"/>
</dbReference>
<dbReference type="InterPro" id="IPR008920">
    <property type="entry name" value="TF_FadR/GntR_C"/>
</dbReference>
<gene>
    <name evidence="5" type="primary">nanR_8</name>
    <name evidence="5" type="ORF">SDC9_63482</name>
</gene>
<dbReference type="EMBL" id="VSSQ01002733">
    <property type="protein sequence ID" value="MPM17098.1"/>
    <property type="molecule type" value="Genomic_DNA"/>
</dbReference>
<evidence type="ECO:0000256" key="3">
    <source>
        <dbReference type="ARBA" id="ARBA00023163"/>
    </source>
</evidence>
<organism evidence="5">
    <name type="scientific">bioreactor metagenome</name>
    <dbReference type="NCBI Taxonomy" id="1076179"/>
    <lineage>
        <taxon>unclassified sequences</taxon>
        <taxon>metagenomes</taxon>
        <taxon>ecological metagenomes</taxon>
    </lineage>
</organism>
<dbReference type="InterPro" id="IPR000524">
    <property type="entry name" value="Tscrpt_reg_HTH_GntR"/>
</dbReference>
<dbReference type="PROSITE" id="PS50949">
    <property type="entry name" value="HTH_GNTR"/>
    <property type="match status" value="1"/>
</dbReference>
<dbReference type="Pfam" id="PF00392">
    <property type="entry name" value="GntR"/>
    <property type="match status" value="1"/>
</dbReference>
<evidence type="ECO:0000259" key="4">
    <source>
        <dbReference type="PROSITE" id="PS50949"/>
    </source>
</evidence>
<sequence>MVGSYIASLNKEEEMDYISQTKSARIASSLEEMILDNRLKSGSFLPSQQVLADQFNTSSRPIREALKLLEAKGLVIISQGRRAQVRSNNLDQYVESISTTIVNSKISQAKLMRNLMQVRITVATSAARGFSRLENRDEYLAQLWNSSNRMEASVPHIFQKDAKAHAEYLKAEADFHRTLVFANGNQILSCIYDNLSPLLDTAMNSIKFTPVQMEKRSKDYSYLCEALQNGQTDLAVALVLVTLTTLETKVMDHYPDESMAMISYA</sequence>
<accession>A0A644XMV3</accession>
<comment type="caution">
    <text evidence="5">The sequence shown here is derived from an EMBL/GenBank/DDBJ whole genome shotgun (WGS) entry which is preliminary data.</text>
</comment>
<dbReference type="AlphaFoldDB" id="A0A644XMV3"/>
<evidence type="ECO:0000313" key="5">
    <source>
        <dbReference type="EMBL" id="MPM17098.1"/>
    </source>
</evidence>
<dbReference type="Pfam" id="PF07729">
    <property type="entry name" value="FCD"/>
    <property type="match status" value="1"/>
</dbReference>
<dbReference type="PANTHER" id="PTHR43537:SF44">
    <property type="entry name" value="GNTR FAMILY REGULATORY PROTEIN"/>
    <property type="match status" value="1"/>
</dbReference>
<feature type="domain" description="HTH gntR-type" evidence="4">
    <location>
        <begin position="20"/>
        <end position="88"/>
    </location>
</feature>
<proteinExistence type="predicted"/>
<keyword evidence="3" id="KW-0804">Transcription</keyword>
<dbReference type="GO" id="GO:0003700">
    <property type="term" value="F:DNA-binding transcription factor activity"/>
    <property type="evidence" value="ECO:0007669"/>
    <property type="project" value="InterPro"/>
</dbReference>
<dbReference type="CDD" id="cd07377">
    <property type="entry name" value="WHTH_GntR"/>
    <property type="match status" value="1"/>
</dbReference>
<dbReference type="SMART" id="SM00895">
    <property type="entry name" value="FCD"/>
    <property type="match status" value="1"/>
</dbReference>
<dbReference type="GO" id="GO:0003677">
    <property type="term" value="F:DNA binding"/>
    <property type="evidence" value="ECO:0007669"/>
    <property type="project" value="UniProtKB-KW"/>
</dbReference>
<dbReference type="PRINTS" id="PR00035">
    <property type="entry name" value="HTHGNTR"/>
</dbReference>
<dbReference type="InterPro" id="IPR036390">
    <property type="entry name" value="WH_DNA-bd_sf"/>
</dbReference>